<dbReference type="InterPro" id="IPR036279">
    <property type="entry name" value="5-3_exonuclease_C_sf"/>
</dbReference>
<dbReference type="PANTHER" id="PTHR11081">
    <property type="entry name" value="FLAP ENDONUCLEASE FAMILY MEMBER"/>
    <property type="match status" value="1"/>
</dbReference>
<evidence type="ECO:0000259" key="18">
    <source>
        <dbReference type="SMART" id="SM00485"/>
    </source>
</evidence>
<dbReference type="AlphaFoldDB" id="A0A7R9L743"/>
<dbReference type="GO" id="GO:0005634">
    <property type="term" value="C:nucleus"/>
    <property type="evidence" value="ECO:0007669"/>
    <property type="project" value="UniProtKB-SubCell"/>
</dbReference>
<dbReference type="Proteomes" id="UP000759131">
    <property type="component" value="Unassembled WGS sequence"/>
</dbReference>
<gene>
    <name evidence="19" type="ORF">OSB1V03_LOCUS15454</name>
</gene>
<dbReference type="PROSITE" id="PS00842">
    <property type="entry name" value="XPG_2"/>
    <property type="match status" value="1"/>
</dbReference>
<name>A0A7R9L743_9ACAR</name>
<dbReference type="Pfam" id="PF00752">
    <property type="entry name" value="XPG_N"/>
    <property type="match status" value="1"/>
</dbReference>
<dbReference type="SUPFAM" id="SSF88723">
    <property type="entry name" value="PIN domain-like"/>
    <property type="match status" value="1"/>
</dbReference>
<evidence type="ECO:0000256" key="1">
    <source>
        <dbReference type="ARBA" id="ARBA00004123"/>
    </source>
</evidence>
<organism evidence="19">
    <name type="scientific">Medioppia subpectinata</name>
    <dbReference type="NCBI Taxonomy" id="1979941"/>
    <lineage>
        <taxon>Eukaryota</taxon>
        <taxon>Metazoa</taxon>
        <taxon>Ecdysozoa</taxon>
        <taxon>Arthropoda</taxon>
        <taxon>Chelicerata</taxon>
        <taxon>Arachnida</taxon>
        <taxon>Acari</taxon>
        <taxon>Acariformes</taxon>
        <taxon>Sarcoptiformes</taxon>
        <taxon>Oribatida</taxon>
        <taxon>Brachypylina</taxon>
        <taxon>Oppioidea</taxon>
        <taxon>Oppiidae</taxon>
        <taxon>Medioppia</taxon>
    </lineage>
</organism>
<keyword evidence="4 16" id="KW-0540">Nuclease</keyword>
<dbReference type="PANTHER" id="PTHR11081:SF8">
    <property type="entry name" value="EXONUCLEASE 1"/>
    <property type="match status" value="1"/>
</dbReference>
<evidence type="ECO:0000313" key="19">
    <source>
        <dbReference type="EMBL" id="CAD7635062.1"/>
    </source>
</evidence>
<evidence type="ECO:0000256" key="3">
    <source>
        <dbReference type="ARBA" id="ARBA00020324"/>
    </source>
</evidence>
<keyword evidence="14 16" id="KW-0234">DNA repair</keyword>
<evidence type="ECO:0000256" key="8">
    <source>
        <dbReference type="ARBA" id="ARBA00022769"/>
    </source>
</evidence>
<evidence type="ECO:0000313" key="20">
    <source>
        <dbReference type="Proteomes" id="UP000759131"/>
    </source>
</evidence>
<evidence type="ECO:0000256" key="7">
    <source>
        <dbReference type="ARBA" id="ARBA00022763"/>
    </source>
</evidence>
<dbReference type="InterPro" id="IPR008918">
    <property type="entry name" value="HhH2"/>
</dbReference>
<evidence type="ECO:0000256" key="10">
    <source>
        <dbReference type="ARBA" id="ARBA00022839"/>
    </source>
</evidence>
<evidence type="ECO:0000256" key="2">
    <source>
        <dbReference type="ARBA" id="ARBA00010563"/>
    </source>
</evidence>
<evidence type="ECO:0000256" key="16">
    <source>
        <dbReference type="RuleBase" id="RU910737"/>
    </source>
</evidence>
<dbReference type="InterPro" id="IPR006084">
    <property type="entry name" value="XPG/Rad2"/>
</dbReference>
<keyword evidence="10 16" id="KW-0269">Exonuclease</keyword>
<keyword evidence="5 16" id="KW-0479">Metal-binding</keyword>
<dbReference type="InterPro" id="IPR037315">
    <property type="entry name" value="EXO1_H3TH"/>
</dbReference>
<evidence type="ECO:0000256" key="4">
    <source>
        <dbReference type="ARBA" id="ARBA00022722"/>
    </source>
</evidence>
<evidence type="ECO:0000256" key="6">
    <source>
        <dbReference type="ARBA" id="ARBA00022759"/>
    </source>
</evidence>
<keyword evidence="12 16" id="KW-0267">Excision nuclease</keyword>
<dbReference type="GO" id="GO:0003677">
    <property type="term" value="F:DNA binding"/>
    <property type="evidence" value="ECO:0007669"/>
    <property type="project" value="UniProtKB-UniRule"/>
</dbReference>
<feature type="domain" description="XPG-I" evidence="17">
    <location>
        <begin position="138"/>
        <end position="210"/>
    </location>
</feature>
<sequence>MGIQGLIGLLERASTPVHVDQLSGSVCVIDGNGWLHRASYGCAQRLYEGLETDQYVKYVLKRCRLLAEVRIKPIVIFDGQRLPAKEVTHESRRSARRSVRQKIELLLADGHEAKARDLMRSCVEVTPHMIKCLMNGLREDGVDFVVAPYEADPQMAYMVNNGFADFAITEDSDLLVYNCRLCLFKLDSNGSGRLMDASLITGCLGSGFDFSKFRHMSILSGCDYLPNLPGIGLQRAKKFFKMTANTDLRTVLYKIPSYLKMNGKVKITKDYVNAFIKADNTFKYQLVFCPKSRKLVPLTPYEKDVTPQELTFAGTHFPSQLGEDFAFQ</sequence>
<dbReference type="EMBL" id="CAJPIZ010015955">
    <property type="protein sequence ID" value="CAG2115492.1"/>
    <property type="molecule type" value="Genomic_DNA"/>
</dbReference>
<comment type="cofactor">
    <cofactor evidence="16">
        <name>Mg(2+)</name>
        <dbReference type="ChEBI" id="CHEBI:18420"/>
    </cofactor>
    <text evidence="16">Binds 2 magnesium ions per subunit. They probably participate in the reaction catalyzed by the enzyme. May bind an additional third magnesium ion after substrate binding.</text>
</comment>
<dbReference type="InterPro" id="IPR029060">
    <property type="entry name" value="PIN-like_dom_sf"/>
</dbReference>
<dbReference type="Gene3D" id="3.40.50.1010">
    <property type="entry name" value="5'-nuclease"/>
    <property type="match status" value="1"/>
</dbReference>
<keyword evidence="9 16" id="KW-0378">Hydrolase</keyword>
<dbReference type="EC" id="3.1.-.-" evidence="16"/>
<dbReference type="FunFam" id="3.40.50.1010:FF:000002">
    <property type="entry name" value="Exonuclease 1, putative"/>
    <property type="match status" value="1"/>
</dbReference>
<dbReference type="SUPFAM" id="SSF47807">
    <property type="entry name" value="5' to 3' exonuclease, C-terminal subdomain"/>
    <property type="match status" value="1"/>
</dbReference>
<keyword evidence="15 16" id="KW-0539">Nucleus</keyword>
<comment type="function">
    <text evidence="16">5'-&gt;3' double-stranded DNA exonuclease which may also possess a cryptic 3'-&gt;5' double-stranded DNA exonuclease activity. Functions in DNA mismatch repair.</text>
</comment>
<keyword evidence="13 16" id="KW-0238">DNA-binding</keyword>
<dbReference type="CDD" id="cd09857">
    <property type="entry name" value="PIN_EXO1"/>
    <property type="match status" value="1"/>
</dbReference>
<comment type="similarity">
    <text evidence="2 16">Belongs to the XPG/RAD2 endonuclease family. EXO1 subfamily.</text>
</comment>
<keyword evidence="11 16" id="KW-0460">Magnesium</keyword>
<dbReference type="InterPro" id="IPR019974">
    <property type="entry name" value="XPG_CS"/>
</dbReference>
<dbReference type="GO" id="GO:0017108">
    <property type="term" value="F:5'-flap endonuclease activity"/>
    <property type="evidence" value="ECO:0007669"/>
    <property type="project" value="TreeGrafter"/>
</dbReference>
<dbReference type="GO" id="GO:0006310">
    <property type="term" value="P:DNA recombination"/>
    <property type="evidence" value="ECO:0007669"/>
    <property type="project" value="TreeGrafter"/>
</dbReference>
<evidence type="ECO:0000256" key="14">
    <source>
        <dbReference type="ARBA" id="ARBA00023204"/>
    </source>
</evidence>
<evidence type="ECO:0000256" key="9">
    <source>
        <dbReference type="ARBA" id="ARBA00022801"/>
    </source>
</evidence>
<keyword evidence="6" id="KW-0255">Endonuclease</keyword>
<dbReference type="GO" id="GO:0035312">
    <property type="term" value="F:5'-3' DNA exonuclease activity"/>
    <property type="evidence" value="ECO:0007669"/>
    <property type="project" value="UniProtKB-UniRule"/>
</dbReference>
<evidence type="ECO:0000259" key="17">
    <source>
        <dbReference type="SMART" id="SM00484"/>
    </source>
</evidence>
<dbReference type="SMART" id="SM00484">
    <property type="entry name" value="XPGI"/>
    <property type="match status" value="1"/>
</dbReference>
<dbReference type="SMART" id="SM00279">
    <property type="entry name" value="HhH2"/>
    <property type="match status" value="1"/>
</dbReference>
<dbReference type="GO" id="GO:0046872">
    <property type="term" value="F:metal ion binding"/>
    <property type="evidence" value="ECO:0007669"/>
    <property type="project" value="UniProtKB-UniRule"/>
</dbReference>
<feature type="non-terminal residue" evidence="19">
    <location>
        <position position="328"/>
    </location>
</feature>
<keyword evidence="8 16" id="KW-0228">DNA excision</keyword>
<dbReference type="Gene3D" id="1.10.150.20">
    <property type="entry name" value="5' to 3' exonuclease, C-terminal subdomain"/>
    <property type="match status" value="1"/>
</dbReference>
<dbReference type="CDD" id="cd09908">
    <property type="entry name" value="H3TH_EXO1"/>
    <property type="match status" value="1"/>
</dbReference>
<evidence type="ECO:0000256" key="12">
    <source>
        <dbReference type="ARBA" id="ARBA00022881"/>
    </source>
</evidence>
<accession>A0A7R9L743</accession>
<dbReference type="Pfam" id="PF00867">
    <property type="entry name" value="XPG_I"/>
    <property type="match status" value="1"/>
</dbReference>
<keyword evidence="7 16" id="KW-0227">DNA damage</keyword>
<comment type="subcellular location">
    <subcellularLocation>
        <location evidence="1 16">Nucleus</location>
    </subcellularLocation>
</comment>
<evidence type="ECO:0000256" key="5">
    <source>
        <dbReference type="ARBA" id="ARBA00022723"/>
    </source>
</evidence>
<protein>
    <recommendedName>
        <fullName evidence="3 16">Exonuclease 1</fullName>
        <ecNumber evidence="16">3.1.-.-</ecNumber>
    </recommendedName>
</protein>
<dbReference type="InterPro" id="IPR006085">
    <property type="entry name" value="XPG_DNA_repair_N"/>
</dbReference>
<evidence type="ECO:0000256" key="13">
    <source>
        <dbReference type="ARBA" id="ARBA00023125"/>
    </source>
</evidence>
<dbReference type="GO" id="GO:0006298">
    <property type="term" value="P:mismatch repair"/>
    <property type="evidence" value="ECO:0007669"/>
    <property type="project" value="TreeGrafter"/>
</dbReference>
<dbReference type="OrthoDB" id="26491at2759"/>
<dbReference type="InterPro" id="IPR044752">
    <property type="entry name" value="PIN-like_EXO1"/>
</dbReference>
<feature type="domain" description="XPG N-terminal" evidence="18">
    <location>
        <begin position="1"/>
        <end position="99"/>
    </location>
</feature>
<reference evidence="19" key="1">
    <citation type="submission" date="2020-11" db="EMBL/GenBank/DDBJ databases">
        <authorList>
            <person name="Tran Van P."/>
        </authorList>
    </citation>
    <scope>NUCLEOTIDE SEQUENCE</scope>
</reference>
<keyword evidence="20" id="KW-1185">Reference proteome</keyword>
<evidence type="ECO:0000256" key="15">
    <source>
        <dbReference type="ARBA" id="ARBA00023242"/>
    </source>
</evidence>
<dbReference type="InterPro" id="IPR006086">
    <property type="entry name" value="XPG-I_dom"/>
</dbReference>
<proteinExistence type="inferred from homology"/>
<dbReference type="EMBL" id="OC870530">
    <property type="protein sequence ID" value="CAD7635062.1"/>
    <property type="molecule type" value="Genomic_DNA"/>
</dbReference>
<evidence type="ECO:0000256" key="11">
    <source>
        <dbReference type="ARBA" id="ARBA00022842"/>
    </source>
</evidence>
<dbReference type="SMART" id="SM00485">
    <property type="entry name" value="XPGN"/>
    <property type="match status" value="1"/>
</dbReference>
<dbReference type="FunFam" id="1.10.150.20:FF:000011">
    <property type="entry name" value="exonuclease 1"/>
    <property type="match status" value="1"/>
</dbReference>
<dbReference type="PRINTS" id="PR00853">
    <property type="entry name" value="XPGRADSUPER"/>
</dbReference>